<dbReference type="InterPro" id="IPR049560">
    <property type="entry name" value="MeTrfase_RsmB-F_NOP2_cat"/>
</dbReference>
<dbReference type="Proteomes" id="UP000188320">
    <property type="component" value="Unassembled WGS sequence"/>
</dbReference>
<dbReference type="PROSITE" id="PS51686">
    <property type="entry name" value="SAM_MT_RSMB_NOP"/>
    <property type="match status" value="1"/>
</dbReference>
<feature type="region of interest" description="Disordered" evidence="11">
    <location>
        <begin position="479"/>
        <end position="514"/>
    </location>
</feature>
<evidence type="ECO:0000256" key="10">
    <source>
        <dbReference type="PROSITE-ProRule" id="PRU01023"/>
    </source>
</evidence>
<comment type="caution">
    <text evidence="13">The sequence shown here is derived from an EMBL/GenBank/DDBJ whole genome shotgun (WGS) entry which is preliminary data.</text>
</comment>
<evidence type="ECO:0000256" key="8">
    <source>
        <dbReference type="ARBA" id="ARBA00022884"/>
    </source>
</evidence>
<evidence type="ECO:0000313" key="13">
    <source>
        <dbReference type="EMBL" id="OMH80537.1"/>
    </source>
</evidence>
<keyword evidence="6 10" id="KW-0949">S-adenosyl-L-methionine</keyword>
<dbReference type="InterPro" id="IPR023267">
    <property type="entry name" value="RCMT"/>
</dbReference>
<dbReference type="GO" id="GO:0016428">
    <property type="term" value="F:tRNA (cytidine-5-)-methyltransferase activity"/>
    <property type="evidence" value="ECO:0007669"/>
    <property type="project" value="InterPro"/>
</dbReference>
<dbReference type="PROSITE" id="PS01153">
    <property type="entry name" value="NOL1_NOP2_SUN"/>
    <property type="match status" value="1"/>
</dbReference>
<dbReference type="SUPFAM" id="SSF53335">
    <property type="entry name" value="S-adenosyl-L-methionine-dependent methyltransferases"/>
    <property type="match status" value="1"/>
</dbReference>
<evidence type="ECO:0000256" key="6">
    <source>
        <dbReference type="ARBA" id="ARBA00022691"/>
    </source>
</evidence>
<dbReference type="PANTHER" id="PTHR22808">
    <property type="entry name" value="NCL1 YEAST -RELATED NOL1/NOP2/FMU SUN DOMAIN-CONTAINING"/>
    <property type="match status" value="1"/>
</dbReference>
<dbReference type="GO" id="GO:0005737">
    <property type="term" value="C:cytoplasm"/>
    <property type="evidence" value="ECO:0007669"/>
    <property type="project" value="TreeGrafter"/>
</dbReference>
<protein>
    <submittedName>
        <fullName evidence="13">tRNA (Cytosine(34)-C(5))-methyltransferase</fullName>
    </submittedName>
</protein>
<gene>
    <name evidence="13" type="ORF">AX774_g6031</name>
</gene>
<dbReference type="AlphaFoldDB" id="A0A1R1PHW2"/>
<feature type="region of interest" description="Disordered" evidence="11">
    <location>
        <begin position="584"/>
        <end position="620"/>
    </location>
</feature>
<feature type="binding site" evidence="10">
    <location>
        <position position="251"/>
    </location>
    <ligand>
        <name>S-adenosyl-L-methionine</name>
        <dbReference type="ChEBI" id="CHEBI:59789"/>
    </ligand>
</feature>
<evidence type="ECO:0000313" key="14">
    <source>
        <dbReference type="Proteomes" id="UP000188320"/>
    </source>
</evidence>
<keyword evidence="7" id="KW-0819">tRNA processing</keyword>
<accession>A0A1R1PHW2</accession>
<evidence type="ECO:0000256" key="5">
    <source>
        <dbReference type="ARBA" id="ARBA00022679"/>
    </source>
</evidence>
<name>A0A1R1PHW2_ZANCU</name>
<dbReference type="Pfam" id="PF01189">
    <property type="entry name" value="Methyltr_RsmB-F"/>
    <property type="match status" value="1"/>
</dbReference>
<dbReference type="OrthoDB" id="6093671at2759"/>
<dbReference type="InterPro" id="IPR023270">
    <property type="entry name" value="RCMT_NCL1"/>
</dbReference>
<feature type="binding site" evidence="10">
    <location>
        <begin position="216"/>
        <end position="222"/>
    </location>
    <ligand>
        <name>S-adenosyl-L-methionine</name>
        <dbReference type="ChEBI" id="CHEBI:59789"/>
    </ligand>
</feature>
<comment type="subcellular location">
    <subcellularLocation>
        <location evidence="1">Nucleus</location>
    </subcellularLocation>
</comment>
<dbReference type="Gene3D" id="3.40.50.150">
    <property type="entry name" value="Vaccinia Virus protein VP39"/>
    <property type="match status" value="1"/>
</dbReference>
<feature type="active site" description="Nucleophile" evidence="10">
    <location>
        <position position="368"/>
    </location>
</feature>
<keyword evidence="8 10" id="KW-0694">RNA-binding</keyword>
<sequence>MGKRGKKIVWKRRRLERSENTGERRNWDNQELIRDNEDFVRYYRAQNIVQSEEEWEQFMQSMKTGLPISFRITGTRKQAQELQQLIENEIKPLMENVMPQVEDAIKAEDESEGKGKDEGESESAVKVEVEGQNGEEKKAMVGRSGPQPIEWYPYKGLAYTFDIGRRELKRSKELNDFHKFLVTETEIGNISRQEEVSMIPPLLLDVKPNHAVLDLCAAPGSKTAQLLELIHNDRDNVGDNEIPEGIVVANDANYKRACMLVRQTNRLCSPSLVVTNHSGERFPTLNIYTNVDGSSDNGGSKKGKRKYQFDRVLADVPCSGDGTLRKNLGIWNTWKFKEANNLHKIQVRLLTRAVHLTKPGGKIVYSTCSLNPIENEAVIATVLNMFGQDTLQLLDEAPKRLPKLKRNSGLGSWKVFNNDGFEVTERQDENGDEKEQYKTFFPPKNIEELGIEKCVRILPHLQNTGGFFVAVLQKLESSKDSENNVESQDEVKSEVEQENNVKPETEMELDSSAEIKDVTEEGDIKQELENPPVDPALLENPFTFLEVGQDTTLKRILEYYGIIAKDSDCGGDSSNSNEKLNKGAFLIRTEDSQKENTSQDNADEKNEEISEEKNDEKGEKKGKGFNSIYFVTQKVKQLLTASKNSANLRVVNTGVKLFAKPPSKDSGFEFRLASEGIPLFLQLLFNSGDSNSHVESGEKRTVVMEIKDIADFKALLLLKNPRFDQLGDQDLISRIKSVTLPQTSLVVYHNHVNSNGTHSLIHLPVWRGVNSLSLHINKNILRSIMFRVFGFNSDIAKDANFSLDNNKRSQ</sequence>
<feature type="compositionally biased region" description="Basic and acidic residues" evidence="11">
    <location>
        <begin position="602"/>
        <end position="620"/>
    </location>
</feature>
<dbReference type="GO" id="GO:0030488">
    <property type="term" value="P:tRNA methylation"/>
    <property type="evidence" value="ECO:0007669"/>
    <property type="project" value="UniProtKB-ARBA"/>
</dbReference>
<dbReference type="PRINTS" id="PR02008">
    <property type="entry name" value="RCMTFAMILY"/>
</dbReference>
<feature type="compositionally biased region" description="Basic and acidic residues" evidence="11">
    <location>
        <begin position="107"/>
        <end position="139"/>
    </location>
</feature>
<feature type="binding site" evidence="10">
    <location>
        <position position="315"/>
    </location>
    <ligand>
        <name>S-adenosyl-L-methionine</name>
        <dbReference type="ChEBI" id="CHEBI:59789"/>
    </ligand>
</feature>
<organism evidence="13 14">
    <name type="scientific">Zancudomyces culisetae</name>
    <name type="common">Gut fungus</name>
    <name type="synonym">Smittium culisetae</name>
    <dbReference type="NCBI Taxonomy" id="1213189"/>
    <lineage>
        <taxon>Eukaryota</taxon>
        <taxon>Fungi</taxon>
        <taxon>Fungi incertae sedis</taxon>
        <taxon>Zoopagomycota</taxon>
        <taxon>Kickxellomycotina</taxon>
        <taxon>Harpellomycetes</taxon>
        <taxon>Harpellales</taxon>
        <taxon>Legeriomycetaceae</taxon>
        <taxon>Zancudomyces</taxon>
    </lineage>
</organism>
<dbReference type="InterPro" id="IPR057286">
    <property type="entry name" value="PUA_NSUN2"/>
</dbReference>
<dbReference type="Pfam" id="PF25378">
    <property type="entry name" value="PUA_NSUN2"/>
    <property type="match status" value="1"/>
</dbReference>
<evidence type="ECO:0000259" key="12">
    <source>
        <dbReference type="PROSITE" id="PS51686"/>
    </source>
</evidence>
<evidence type="ECO:0000256" key="4">
    <source>
        <dbReference type="ARBA" id="ARBA00022603"/>
    </source>
</evidence>
<comment type="caution">
    <text evidence="10">Lacks conserved residue(s) required for the propagation of feature annotation.</text>
</comment>
<dbReference type="FunFam" id="3.40.50.150:FF:000271">
    <property type="entry name" value="NOL1/NOP2/Sun family protein"/>
    <property type="match status" value="1"/>
</dbReference>
<proteinExistence type="inferred from homology"/>
<feature type="region of interest" description="Disordered" evidence="11">
    <location>
        <begin position="107"/>
        <end position="143"/>
    </location>
</feature>
<dbReference type="InterPro" id="IPR018314">
    <property type="entry name" value="RsmB/NOL1/NOP2-like_CS"/>
</dbReference>
<evidence type="ECO:0000256" key="9">
    <source>
        <dbReference type="ARBA" id="ARBA00023242"/>
    </source>
</evidence>
<evidence type="ECO:0000256" key="11">
    <source>
        <dbReference type="SAM" id="MobiDB-lite"/>
    </source>
</evidence>
<evidence type="ECO:0000256" key="2">
    <source>
        <dbReference type="ARBA" id="ARBA00007494"/>
    </source>
</evidence>
<keyword evidence="9" id="KW-0539">Nucleus</keyword>
<keyword evidence="3" id="KW-0820">tRNA-binding</keyword>
<dbReference type="PRINTS" id="PR02011">
    <property type="entry name" value="RCMTNCL1"/>
</dbReference>
<dbReference type="PANTHER" id="PTHR22808:SF1">
    <property type="entry name" value="RNA CYTOSINE-C(5)-METHYLTRANSFERASE NSUN2-RELATED"/>
    <property type="match status" value="1"/>
</dbReference>
<dbReference type="GO" id="GO:0005634">
    <property type="term" value="C:nucleus"/>
    <property type="evidence" value="ECO:0007669"/>
    <property type="project" value="UniProtKB-SubCell"/>
</dbReference>
<evidence type="ECO:0000256" key="1">
    <source>
        <dbReference type="ARBA" id="ARBA00004123"/>
    </source>
</evidence>
<reference evidence="14" key="1">
    <citation type="submission" date="2017-01" db="EMBL/GenBank/DDBJ databases">
        <authorList>
            <person name="Wang Y."/>
            <person name="White M."/>
            <person name="Kvist S."/>
            <person name="Moncalvo J.-M."/>
        </authorList>
    </citation>
    <scope>NUCLEOTIDE SEQUENCE [LARGE SCALE GENOMIC DNA]</scope>
    <source>
        <strain evidence="14">COL-18-3</strain>
    </source>
</reference>
<evidence type="ECO:0000256" key="7">
    <source>
        <dbReference type="ARBA" id="ARBA00022694"/>
    </source>
</evidence>
<comment type="similarity">
    <text evidence="2 10">Belongs to the class I-like SAM-binding methyltransferase superfamily. RsmB/NOP family.</text>
</comment>
<keyword evidence="14" id="KW-1185">Reference proteome</keyword>
<dbReference type="InterPro" id="IPR057285">
    <property type="entry name" value="Pre-PUA_NSUN2"/>
</dbReference>
<keyword evidence="4 10" id="KW-0489">Methyltransferase</keyword>
<dbReference type="GO" id="GO:0000049">
    <property type="term" value="F:tRNA binding"/>
    <property type="evidence" value="ECO:0007669"/>
    <property type="project" value="UniProtKB-KW"/>
</dbReference>
<evidence type="ECO:0000256" key="3">
    <source>
        <dbReference type="ARBA" id="ARBA00022555"/>
    </source>
</evidence>
<feature type="compositionally biased region" description="Basic and acidic residues" evidence="11">
    <location>
        <begin position="489"/>
        <end position="505"/>
    </location>
</feature>
<feature type="domain" description="SAM-dependent MTase RsmB/NOP-type" evidence="12">
    <location>
        <begin position="115"/>
        <end position="475"/>
    </location>
</feature>
<dbReference type="InterPro" id="IPR001678">
    <property type="entry name" value="MeTrfase_RsmB-F_NOP2_dom"/>
</dbReference>
<dbReference type="EMBL" id="LSSK01001162">
    <property type="protein sequence ID" value="OMH80537.1"/>
    <property type="molecule type" value="Genomic_DNA"/>
</dbReference>
<dbReference type="InterPro" id="IPR029063">
    <property type="entry name" value="SAM-dependent_MTases_sf"/>
</dbReference>
<dbReference type="Pfam" id="PF25376">
    <property type="entry name" value="Pre-PUA_NSUN2"/>
    <property type="match status" value="1"/>
</dbReference>
<keyword evidence="5 10" id="KW-0808">Transferase</keyword>